<feature type="transmembrane region" description="Helical" evidence="1">
    <location>
        <begin position="6"/>
        <end position="26"/>
    </location>
</feature>
<dbReference type="RefSeq" id="WP_419152052.1">
    <property type="nucleotide sequence ID" value="NZ_JAUSTR010000006.1"/>
</dbReference>
<sequence>MNLDTNTIINFLLIIFIVLVFLQRILPTKGVRNISTAELKNELGQKDKQYLDVRTQAEYRSHHIRGFQNIPLHYLKQRAHELSKDKEVIVICQSGMRSNKASKLLKKLGFKRVTNVKGGMNAWR</sequence>
<dbReference type="Pfam" id="PF00581">
    <property type="entry name" value="Rhodanese"/>
    <property type="match status" value="1"/>
</dbReference>
<evidence type="ECO:0000313" key="3">
    <source>
        <dbReference type="EMBL" id="MDQ0162700.1"/>
    </source>
</evidence>
<reference evidence="3 4" key="1">
    <citation type="submission" date="2023-07" db="EMBL/GenBank/DDBJ databases">
        <title>Genomic Encyclopedia of Type Strains, Phase IV (KMG-IV): sequencing the most valuable type-strain genomes for metagenomic binning, comparative biology and taxonomic classification.</title>
        <authorList>
            <person name="Goeker M."/>
        </authorList>
    </citation>
    <scope>NUCLEOTIDE SEQUENCE [LARGE SCALE GENOMIC DNA]</scope>
    <source>
        <strain evidence="3 4">DSM 19092</strain>
    </source>
</reference>
<name>A0ABT9VP00_9BACI</name>
<dbReference type="SMART" id="SM00450">
    <property type="entry name" value="RHOD"/>
    <property type="match status" value="1"/>
</dbReference>
<proteinExistence type="predicted"/>
<dbReference type="InterPro" id="IPR001763">
    <property type="entry name" value="Rhodanese-like_dom"/>
</dbReference>
<dbReference type="InterPro" id="IPR036873">
    <property type="entry name" value="Rhodanese-like_dom_sf"/>
</dbReference>
<dbReference type="Proteomes" id="UP001225646">
    <property type="component" value="Unassembled WGS sequence"/>
</dbReference>
<dbReference type="PANTHER" id="PTHR43031:SF17">
    <property type="entry name" value="SULFURTRANSFERASE YTWF-RELATED"/>
    <property type="match status" value="1"/>
</dbReference>
<evidence type="ECO:0000259" key="2">
    <source>
        <dbReference type="PROSITE" id="PS50206"/>
    </source>
</evidence>
<gene>
    <name evidence="3" type="ORF">J2S06_001777</name>
</gene>
<keyword evidence="4" id="KW-1185">Reference proteome</keyword>
<dbReference type="EMBL" id="JAUSTR010000006">
    <property type="protein sequence ID" value="MDQ0162700.1"/>
    <property type="molecule type" value="Genomic_DNA"/>
</dbReference>
<comment type="caution">
    <text evidence="3">The sequence shown here is derived from an EMBL/GenBank/DDBJ whole genome shotgun (WGS) entry which is preliminary data.</text>
</comment>
<keyword evidence="1" id="KW-0472">Membrane</keyword>
<dbReference type="InterPro" id="IPR050229">
    <property type="entry name" value="GlpE_sulfurtransferase"/>
</dbReference>
<protein>
    <submittedName>
        <fullName evidence="3">Rhodanese-related sulfurtransferase</fullName>
    </submittedName>
</protein>
<accession>A0ABT9VP00</accession>
<keyword evidence="1" id="KW-0812">Transmembrane</keyword>
<dbReference type="Gene3D" id="3.40.250.10">
    <property type="entry name" value="Rhodanese-like domain"/>
    <property type="match status" value="1"/>
</dbReference>
<evidence type="ECO:0000313" key="4">
    <source>
        <dbReference type="Proteomes" id="UP001225646"/>
    </source>
</evidence>
<dbReference type="PROSITE" id="PS50206">
    <property type="entry name" value="RHODANESE_3"/>
    <property type="match status" value="1"/>
</dbReference>
<keyword evidence="1" id="KW-1133">Transmembrane helix</keyword>
<dbReference type="SUPFAM" id="SSF52821">
    <property type="entry name" value="Rhodanese/Cell cycle control phosphatase"/>
    <property type="match status" value="1"/>
</dbReference>
<feature type="domain" description="Rhodanese" evidence="2">
    <location>
        <begin position="44"/>
        <end position="124"/>
    </location>
</feature>
<evidence type="ECO:0000256" key="1">
    <source>
        <dbReference type="SAM" id="Phobius"/>
    </source>
</evidence>
<organism evidence="3 4">
    <name type="scientific">Aeribacillus alveayuensis</name>
    <dbReference type="NCBI Taxonomy" id="279215"/>
    <lineage>
        <taxon>Bacteria</taxon>
        <taxon>Bacillati</taxon>
        <taxon>Bacillota</taxon>
        <taxon>Bacilli</taxon>
        <taxon>Bacillales</taxon>
        <taxon>Bacillaceae</taxon>
        <taxon>Aeribacillus</taxon>
    </lineage>
</organism>
<dbReference type="PANTHER" id="PTHR43031">
    <property type="entry name" value="FAD-DEPENDENT OXIDOREDUCTASE"/>
    <property type="match status" value="1"/>
</dbReference>
<dbReference type="CDD" id="cd00158">
    <property type="entry name" value="RHOD"/>
    <property type="match status" value="1"/>
</dbReference>